<organism evidence="2 3">
    <name type="scientific">Steinernema carpocapsae</name>
    <name type="common">Entomopathogenic nematode</name>
    <dbReference type="NCBI Taxonomy" id="34508"/>
    <lineage>
        <taxon>Eukaryota</taxon>
        <taxon>Metazoa</taxon>
        <taxon>Ecdysozoa</taxon>
        <taxon>Nematoda</taxon>
        <taxon>Chromadorea</taxon>
        <taxon>Rhabditida</taxon>
        <taxon>Tylenchina</taxon>
        <taxon>Panagrolaimomorpha</taxon>
        <taxon>Strongyloidoidea</taxon>
        <taxon>Steinernematidae</taxon>
        <taxon>Steinernema</taxon>
    </lineage>
</organism>
<keyword evidence="1" id="KW-1133">Transmembrane helix</keyword>
<comment type="caution">
    <text evidence="2">The sequence shown here is derived from an EMBL/GenBank/DDBJ whole genome shotgun (WGS) entry which is preliminary data.</text>
</comment>
<proteinExistence type="predicted"/>
<keyword evidence="1" id="KW-0472">Membrane</keyword>
<sequence length="90" mass="10640">MRYGRKNQGRQADFKIKHHRELRAVVIYATLPNIDLILDMLGIILFYIPTEILVESESLMKTIYLIGTMSNYERYVRLQNLKFCCEIEAL</sequence>
<keyword evidence="3" id="KW-1185">Reference proteome</keyword>
<accession>A0A4U5P110</accession>
<dbReference type="AlphaFoldDB" id="A0A4U5P110"/>
<dbReference type="EMBL" id="AZBU02000003">
    <property type="protein sequence ID" value="TKR89313.1"/>
    <property type="molecule type" value="Genomic_DNA"/>
</dbReference>
<feature type="transmembrane region" description="Helical" evidence="1">
    <location>
        <begin position="25"/>
        <end position="48"/>
    </location>
</feature>
<keyword evidence="1" id="KW-0812">Transmembrane</keyword>
<gene>
    <name evidence="2" type="ORF">L596_013439</name>
</gene>
<reference evidence="2 3" key="1">
    <citation type="journal article" date="2015" name="Genome Biol.">
        <title>Comparative genomics of Steinernema reveals deeply conserved gene regulatory networks.</title>
        <authorList>
            <person name="Dillman A.R."/>
            <person name="Macchietto M."/>
            <person name="Porter C.F."/>
            <person name="Rogers A."/>
            <person name="Williams B."/>
            <person name="Antoshechkin I."/>
            <person name="Lee M.M."/>
            <person name="Goodwin Z."/>
            <person name="Lu X."/>
            <person name="Lewis E.E."/>
            <person name="Goodrich-Blair H."/>
            <person name="Stock S.P."/>
            <person name="Adams B.J."/>
            <person name="Sternberg P.W."/>
            <person name="Mortazavi A."/>
        </authorList>
    </citation>
    <scope>NUCLEOTIDE SEQUENCE [LARGE SCALE GENOMIC DNA]</scope>
    <source>
        <strain evidence="2 3">ALL</strain>
    </source>
</reference>
<evidence type="ECO:0000313" key="3">
    <source>
        <dbReference type="Proteomes" id="UP000298663"/>
    </source>
</evidence>
<name>A0A4U5P110_STECR</name>
<dbReference type="Proteomes" id="UP000298663">
    <property type="component" value="Unassembled WGS sequence"/>
</dbReference>
<protein>
    <submittedName>
        <fullName evidence="2">Uncharacterized protein</fullName>
    </submittedName>
</protein>
<evidence type="ECO:0000256" key="1">
    <source>
        <dbReference type="SAM" id="Phobius"/>
    </source>
</evidence>
<evidence type="ECO:0000313" key="2">
    <source>
        <dbReference type="EMBL" id="TKR89313.1"/>
    </source>
</evidence>
<reference evidence="2 3" key="2">
    <citation type="journal article" date="2019" name="G3 (Bethesda)">
        <title>Hybrid Assembly of the Genome of the Entomopathogenic Nematode Steinernema carpocapsae Identifies the X-Chromosome.</title>
        <authorList>
            <person name="Serra L."/>
            <person name="Macchietto M."/>
            <person name="Macias-Munoz A."/>
            <person name="McGill C.J."/>
            <person name="Rodriguez I.M."/>
            <person name="Rodriguez B."/>
            <person name="Murad R."/>
            <person name="Mortazavi A."/>
        </authorList>
    </citation>
    <scope>NUCLEOTIDE SEQUENCE [LARGE SCALE GENOMIC DNA]</scope>
    <source>
        <strain evidence="2 3">ALL</strain>
    </source>
</reference>